<accession>A0A3D9H8S5</accession>
<evidence type="ECO:0008006" key="4">
    <source>
        <dbReference type="Google" id="ProtNLM"/>
    </source>
</evidence>
<keyword evidence="3" id="KW-1185">Reference proteome</keyword>
<feature type="transmembrane region" description="Helical" evidence="1">
    <location>
        <begin position="12"/>
        <end position="33"/>
    </location>
</feature>
<proteinExistence type="predicted"/>
<comment type="caution">
    <text evidence="2">The sequence shown here is derived from an EMBL/GenBank/DDBJ whole genome shotgun (WGS) entry which is preliminary data.</text>
</comment>
<protein>
    <recommendedName>
        <fullName evidence="4">PH (Pleckstrin Homology) domain-containing protein</fullName>
    </recommendedName>
</protein>
<reference evidence="2 3" key="1">
    <citation type="submission" date="2018-07" db="EMBL/GenBank/DDBJ databases">
        <title>Genomic Encyclopedia of Type Strains, Phase III (KMG-III): the genomes of soil and plant-associated and newly described type strains.</title>
        <authorList>
            <person name="Whitman W."/>
        </authorList>
    </citation>
    <scope>NUCLEOTIDE SEQUENCE [LARGE SCALE GENOMIC DNA]</scope>
    <source>
        <strain evidence="2 3">CECT 7946</strain>
    </source>
</reference>
<keyword evidence="1" id="KW-0812">Transmembrane</keyword>
<organism evidence="2 3">
    <name type="scientific">Winogradskyella eximia</name>
    <dbReference type="NCBI Taxonomy" id="262006"/>
    <lineage>
        <taxon>Bacteria</taxon>
        <taxon>Pseudomonadati</taxon>
        <taxon>Bacteroidota</taxon>
        <taxon>Flavobacteriia</taxon>
        <taxon>Flavobacteriales</taxon>
        <taxon>Flavobacteriaceae</taxon>
        <taxon>Winogradskyella</taxon>
    </lineage>
</organism>
<dbReference type="RefSeq" id="WP_115816672.1">
    <property type="nucleotide sequence ID" value="NZ_CANKZP010000002.1"/>
</dbReference>
<keyword evidence="1" id="KW-0472">Membrane</keyword>
<sequence>MRTDNRNVKNTIISIYFVLVVAAGLLATVFNSINLFEGSSLFVLVGLILAVIIVHFLARYFEYDSDGSKIVITNSGLILTDFINYRENKVEISKHKLMGFKIHNYLFYRVLVVAIENSDGSFIKERFNITLLKRKKLKYVKQSLRKILKQNIKHKEG</sequence>
<name>A0A3D9H8S5_9FLAO</name>
<dbReference type="Proteomes" id="UP000256980">
    <property type="component" value="Unassembled WGS sequence"/>
</dbReference>
<dbReference type="EMBL" id="QRDV01000002">
    <property type="protein sequence ID" value="RED45366.1"/>
    <property type="molecule type" value="Genomic_DNA"/>
</dbReference>
<feature type="transmembrane region" description="Helical" evidence="1">
    <location>
        <begin position="39"/>
        <end position="58"/>
    </location>
</feature>
<dbReference type="AlphaFoldDB" id="A0A3D9H8S5"/>
<keyword evidence="1" id="KW-1133">Transmembrane helix</keyword>
<evidence type="ECO:0000256" key="1">
    <source>
        <dbReference type="SAM" id="Phobius"/>
    </source>
</evidence>
<evidence type="ECO:0000313" key="3">
    <source>
        <dbReference type="Proteomes" id="UP000256980"/>
    </source>
</evidence>
<gene>
    <name evidence="2" type="ORF">DFQ10_102234</name>
</gene>
<evidence type="ECO:0000313" key="2">
    <source>
        <dbReference type="EMBL" id="RED45366.1"/>
    </source>
</evidence>
<dbReference type="OrthoDB" id="1452926at2"/>